<name>A0A561TBY2_9ACTN</name>
<evidence type="ECO:0000313" key="3">
    <source>
        <dbReference type="Proteomes" id="UP000316603"/>
    </source>
</evidence>
<evidence type="ECO:0000256" key="1">
    <source>
        <dbReference type="ARBA" id="ARBA00009580"/>
    </source>
</evidence>
<dbReference type="InterPro" id="IPR026893">
    <property type="entry name" value="Tyr/Ser_Pase_IphP-type"/>
</dbReference>
<dbReference type="GO" id="GO:0004721">
    <property type="term" value="F:phosphoprotein phosphatase activity"/>
    <property type="evidence" value="ECO:0007669"/>
    <property type="project" value="InterPro"/>
</dbReference>
<keyword evidence="3" id="KW-1185">Reference proteome</keyword>
<dbReference type="EMBL" id="VIWV01000001">
    <property type="protein sequence ID" value="TWF84628.1"/>
    <property type="molecule type" value="Genomic_DNA"/>
</dbReference>
<evidence type="ECO:0000313" key="2">
    <source>
        <dbReference type="EMBL" id="TWF84628.1"/>
    </source>
</evidence>
<dbReference type="InterPro" id="IPR029021">
    <property type="entry name" value="Prot-tyrosine_phosphatase-like"/>
</dbReference>
<dbReference type="SUPFAM" id="SSF52799">
    <property type="entry name" value="(Phosphotyrosine protein) phosphatases II"/>
    <property type="match status" value="1"/>
</dbReference>
<organism evidence="2 3">
    <name type="scientific">Streptomyces capillispiralis</name>
    <dbReference type="NCBI Taxonomy" id="68182"/>
    <lineage>
        <taxon>Bacteria</taxon>
        <taxon>Bacillati</taxon>
        <taxon>Actinomycetota</taxon>
        <taxon>Actinomycetes</taxon>
        <taxon>Kitasatosporales</taxon>
        <taxon>Streptomycetaceae</taxon>
        <taxon>Streptomyces</taxon>
    </lineage>
</organism>
<comment type="similarity">
    <text evidence="1">Belongs to the protein-tyrosine phosphatase family.</text>
</comment>
<sequence>MNGDDRVGVNFRAVRARGLAADRMFRCGAVTTYTARDATALRDRYGIRALVDLRSRREIDKYGAPKALQDAGIRWINAPVTGYPSTPIDKPRPTSDDVVAYYHGMLAEALPESWPDLFAALASVAHEPFLVCCHCGKDRTGVVVAAVLDTVGSPAADIAEDYGASAADLVARVDLFEDKWSKRGHTRDDYLTRMRVVPATMADFLAGVPGGLAGFVARRVDPADLAAVRAALAAP</sequence>
<dbReference type="Proteomes" id="UP000316603">
    <property type="component" value="Unassembled WGS sequence"/>
</dbReference>
<dbReference type="RefSeq" id="WP_145866724.1">
    <property type="nucleotide sequence ID" value="NZ_BNCE01000023.1"/>
</dbReference>
<dbReference type="AlphaFoldDB" id="A0A561TBY2"/>
<reference evidence="2 3" key="1">
    <citation type="submission" date="2019-06" db="EMBL/GenBank/DDBJ databases">
        <title>Sequencing the genomes of 1000 actinobacteria strains.</title>
        <authorList>
            <person name="Klenk H.-P."/>
        </authorList>
    </citation>
    <scope>NUCLEOTIDE SEQUENCE [LARGE SCALE GENOMIC DNA]</scope>
    <source>
        <strain evidence="2 3">DSM 41695</strain>
    </source>
</reference>
<comment type="caution">
    <text evidence="2">The sequence shown here is derived from an EMBL/GenBank/DDBJ whole genome shotgun (WGS) entry which is preliminary data.</text>
</comment>
<proteinExistence type="inferred from homology"/>
<dbReference type="PANTHER" id="PTHR31126:SF1">
    <property type="entry name" value="TYROSINE SPECIFIC PROTEIN PHOSPHATASES DOMAIN-CONTAINING PROTEIN"/>
    <property type="match status" value="1"/>
</dbReference>
<gene>
    <name evidence="2" type="ORF">FHX78_111563</name>
</gene>
<dbReference type="Gene3D" id="3.90.190.10">
    <property type="entry name" value="Protein tyrosine phosphatase superfamily"/>
    <property type="match status" value="1"/>
</dbReference>
<accession>A0A561TBY2</accession>
<protein>
    <submittedName>
        <fullName evidence="2">Tyrosine phosphatase family protein</fullName>
    </submittedName>
</protein>
<dbReference type="PANTHER" id="PTHR31126">
    <property type="entry name" value="TYROSINE-PROTEIN PHOSPHATASE"/>
    <property type="match status" value="1"/>
</dbReference>
<dbReference type="OrthoDB" id="4235227at2"/>
<dbReference type="Pfam" id="PF13350">
    <property type="entry name" value="Y_phosphatase3"/>
    <property type="match status" value="1"/>
</dbReference>